<proteinExistence type="predicted"/>
<dbReference type="PROSITE" id="PS51198">
    <property type="entry name" value="UVRD_HELICASE_ATP_BIND"/>
    <property type="match status" value="1"/>
</dbReference>
<evidence type="ECO:0000256" key="4">
    <source>
        <dbReference type="ARBA" id="ARBA00022840"/>
    </source>
</evidence>
<keyword evidence="4 5" id="KW-0067">ATP-binding</keyword>
<evidence type="ECO:0000313" key="9">
    <source>
        <dbReference type="Proteomes" id="UP001153076"/>
    </source>
</evidence>
<dbReference type="InterPro" id="IPR003593">
    <property type="entry name" value="AAA+_ATPase"/>
</dbReference>
<feature type="region of interest" description="Disordered" evidence="6">
    <location>
        <begin position="2930"/>
        <end position="2955"/>
    </location>
</feature>
<gene>
    <name evidence="8" type="ORF">Cgig2_033400</name>
</gene>
<keyword evidence="9" id="KW-1185">Reference proteome</keyword>
<feature type="compositionally biased region" description="Basic and acidic residues" evidence="6">
    <location>
        <begin position="2939"/>
        <end position="2948"/>
    </location>
</feature>
<dbReference type="EMBL" id="JAKOGI010000017">
    <property type="protein sequence ID" value="KAJ8450206.1"/>
    <property type="molecule type" value="Genomic_DNA"/>
</dbReference>
<dbReference type="Pfam" id="PF13087">
    <property type="entry name" value="AAA_12"/>
    <property type="match status" value="1"/>
</dbReference>
<feature type="region of interest" description="Disordered" evidence="6">
    <location>
        <begin position="3283"/>
        <end position="3306"/>
    </location>
</feature>
<keyword evidence="1 5" id="KW-0547">Nucleotide-binding</keyword>
<protein>
    <recommendedName>
        <fullName evidence="7">UvrD-like helicase ATP-binding domain-containing protein</fullName>
    </recommendedName>
</protein>
<organism evidence="8 9">
    <name type="scientific">Carnegiea gigantea</name>
    <dbReference type="NCBI Taxonomy" id="171969"/>
    <lineage>
        <taxon>Eukaryota</taxon>
        <taxon>Viridiplantae</taxon>
        <taxon>Streptophyta</taxon>
        <taxon>Embryophyta</taxon>
        <taxon>Tracheophyta</taxon>
        <taxon>Spermatophyta</taxon>
        <taxon>Magnoliopsida</taxon>
        <taxon>eudicotyledons</taxon>
        <taxon>Gunneridae</taxon>
        <taxon>Pentapetalae</taxon>
        <taxon>Caryophyllales</taxon>
        <taxon>Cactineae</taxon>
        <taxon>Cactaceae</taxon>
        <taxon>Cactoideae</taxon>
        <taxon>Echinocereeae</taxon>
        <taxon>Carnegiea</taxon>
    </lineage>
</organism>
<evidence type="ECO:0000256" key="6">
    <source>
        <dbReference type="SAM" id="MobiDB-lite"/>
    </source>
</evidence>
<feature type="compositionally biased region" description="Low complexity" evidence="6">
    <location>
        <begin position="2802"/>
        <end position="2825"/>
    </location>
</feature>
<feature type="domain" description="UvrD-like helicase ATP-binding" evidence="7">
    <location>
        <begin position="1176"/>
        <end position="1567"/>
    </location>
</feature>
<dbReference type="PANTHER" id="PTHR21529:SF4">
    <property type="entry name" value="TPR AND ANKYRIN REPEAT-CONTAINING PROTEIN 1"/>
    <property type="match status" value="1"/>
</dbReference>
<dbReference type="GO" id="GO:0005524">
    <property type="term" value="F:ATP binding"/>
    <property type="evidence" value="ECO:0007669"/>
    <property type="project" value="UniProtKB-UniRule"/>
</dbReference>
<evidence type="ECO:0000259" key="7">
    <source>
        <dbReference type="PROSITE" id="PS51198"/>
    </source>
</evidence>
<dbReference type="InterPro" id="IPR045529">
    <property type="entry name" value="DUF6469"/>
</dbReference>
<feature type="compositionally biased region" description="Basic residues" evidence="6">
    <location>
        <begin position="2826"/>
        <end position="2845"/>
    </location>
</feature>
<evidence type="ECO:0000256" key="5">
    <source>
        <dbReference type="PROSITE-ProRule" id="PRU00560"/>
    </source>
</evidence>
<dbReference type="InterPro" id="IPR041677">
    <property type="entry name" value="DNA2/NAM7_AAA_11"/>
</dbReference>
<dbReference type="Gene3D" id="3.40.50.300">
    <property type="entry name" value="P-loop containing nucleotide triphosphate hydrolases"/>
    <property type="match status" value="3"/>
</dbReference>
<dbReference type="Pfam" id="PF13086">
    <property type="entry name" value="AAA_11"/>
    <property type="match status" value="1"/>
</dbReference>
<dbReference type="Proteomes" id="UP001153076">
    <property type="component" value="Unassembled WGS sequence"/>
</dbReference>
<feature type="region of interest" description="Disordered" evidence="6">
    <location>
        <begin position="2754"/>
        <end position="2852"/>
    </location>
</feature>
<dbReference type="SUPFAM" id="SSF52540">
    <property type="entry name" value="P-loop containing nucleoside triphosphate hydrolases"/>
    <property type="match status" value="2"/>
</dbReference>
<evidence type="ECO:0000256" key="1">
    <source>
        <dbReference type="ARBA" id="ARBA00022741"/>
    </source>
</evidence>
<dbReference type="CDD" id="cd18808">
    <property type="entry name" value="SF1_C_Upf1"/>
    <property type="match status" value="1"/>
</dbReference>
<dbReference type="InterPro" id="IPR014016">
    <property type="entry name" value="UvrD-like_ATP-bd"/>
</dbReference>
<dbReference type="InterPro" id="IPR039904">
    <property type="entry name" value="TRANK1"/>
</dbReference>
<evidence type="ECO:0000313" key="8">
    <source>
        <dbReference type="EMBL" id="KAJ8450206.1"/>
    </source>
</evidence>
<feature type="binding site" evidence="5">
    <location>
        <begin position="1197"/>
        <end position="1204"/>
    </location>
    <ligand>
        <name>ATP</name>
        <dbReference type="ChEBI" id="CHEBI:30616"/>
    </ligand>
</feature>
<dbReference type="GO" id="GO:0004386">
    <property type="term" value="F:helicase activity"/>
    <property type="evidence" value="ECO:0007669"/>
    <property type="project" value="UniProtKB-UniRule"/>
</dbReference>
<dbReference type="InterPro" id="IPR041679">
    <property type="entry name" value="DNA2/NAM7-like_C"/>
</dbReference>
<dbReference type="InterPro" id="IPR027417">
    <property type="entry name" value="P-loop_NTPase"/>
</dbReference>
<dbReference type="InterPro" id="IPR047187">
    <property type="entry name" value="SF1_C_Upf1"/>
</dbReference>
<evidence type="ECO:0000256" key="3">
    <source>
        <dbReference type="ARBA" id="ARBA00022806"/>
    </source>
</evidence>
<accession>A0A9Q1KSP5</accession>
<feature type="compositionally biased region" description="Polar residues" evidence="6">
    <location>
        <begin position="3291"/>
        <end position="3306"/>
    </location>
</feature>
<dbReference type="GO" id="GO:0016787">
    <property type="term" value="F:hydrolase activity"/>
    <property type="evidence" value="ECO:0007669"/>
    <property type="project" value="UniProtKB-UniRule"/>
</dbReference>
<feature type="compositionally biased region" description="Acidic residues" evidence="6">
    <location>
        <begin position="2778"/>
        <end position="2794"/>
    </location>
</feature>
<dbReference type="GO" id="GO:0005694">
    <property type="term" value="C:chromosome"/>
    <property type="evidence" value="ECO:0007669"/>
    <property type="project" value="UniProtKB-ARBA"/>
</dbReference>
<dbReference type="OrthoDB" id="3156807at2759"/>
<comment type="caution">
    <text evidence="8">The sequence shown here is derived from an EMBL/GenBank/DDBJ whole genome shotgun (WGS) entry which is preliminary data.</text>
</comment>
<evidence type="ECO:0000256" key="2">
    <source>
        <dbReference type="ARBA" id="ARBA00022801"/>
    </source>
</evidence>
<keyword evidence="2 5" id="KW-0378">Hydrolase</keyword>
<dbReference type="PANTHER" id="PTHR21529">
    <property type="entry name" value="MAMMARY TURMOR VIRUS RECEPTOR HOMOLOG 1, 2 MTVR1, 2"/>
    <property type="match status" value="1"/>
</dbReference>
<reference evidence="8" key="1">
    <citation type="submission" date="2022-04" db="EMBL/GenBank/DDBJ databases">
        <title>Carnegiea gigantea Genome sequencing and assembly v2.</title>
        <authorList>
            <person name="Copetti D."/>
            <person name="Sanderson M.J."/>
            <person name="Burquez A."/>
            <person name="Wojciechowski M.F."/>
        </authorList>
    </citation>
    <scope>NUCLEOTIDE SEQUENCE</scope>
    <source>
        <strain evidence="8">SGP5-SGP5p</strain>
        <tissue evidence="8">Aerial part</tissue>
    </source>
</reference>
<name>A0A9Q1KSP5_9CARY</name>
<dbReference type="SMART" id="SM00382">
    <property type="entry name" value="AAA"/>
    <property type="match status" value="2"/>
</dbReference>
<dbReference type="FunFam" id="3.40.50.300:FF:000326">
    <property type="entry name" value="P-loop containing nucleoside triphosphate hydrolase"/>
    <property type="match status" value="1"/>
</dbReference>
<dbReference type="Pfam" id="PF20073">
    <property type="entry name" value="DUF6469"/>
    <property type="match status" value="1"/>
</dbReference>
<keyword evidence="3 5" id="KW-0347">Helicase</keyword>
<sequence length="3380" mass="381456">MEGSSGMSGIIARNSELLDIVFSWSLADIFAENLYKEKVKKIPESFETVKEYFNSYVFPLLEETRADLCSSIETMSGAPFSELLSYVEVKPGSRSFNDQSHLYDIKVGEWRNNKVRGKEPYNTLPGDIFALVNCRPESIQDLSVVAQTWVLAHVERISQVKTEEDDRADETLSNFFRVRLSMGIDVVDDGYSAIFLVYLLNITTNERMWNALRMHGNLKIIKRVLRRNTMDEDDHGPCCSGYDEDLFGSLCLETCSRLNPSQNEAIVASLQAIQCKHRPHVQLVWGPPGTGKTKTLSILIYLLLKKNCRILTCAPTNTAITQVARYVLELMKNASPEDSGWFLGNILLFGSKQRLRAVGSDIEDIYLDYRINRLAECFKPMTGWRSCFPMLSSFLDDCVSEYNIFLENESRKREQSIDEIDSTSQMKSFVTFLRDRFKAAAEPVRQCVAIFCTHLSKSFIGEHNIENMKSLLNLLDSFETLLLQDDVNSSELLEQFSNSEDENIVNGSVLLEEKRRNCISAIKTLQKSLGEIELPTISLADSMTEEYARKPMLELCFQMASLVFCTASSSNMLHRLREPFDVLVVDEAAQLKECESAIPLQLCGLRHAILFGDDCQLPAMVNSNISSNAGFGQSLFQRLSLLGWPKHLLNEQYRMHPSISAFPNTRFYLKQILDAPNVRNKCYEKCYLPGPMYGPYSFINVSEGREELDDDGRSKRNIVEAAVVGKILQGLYISWRFSSQRLSIGVISPYAAQVVAIEEMLGRRYEELENFAVKVKSVDGFQGGEEDIVIISTVRSNLRGSVGFFGDLQRTNVALTRARHCLWIIGHEATLIQSDSIWNTLISDAKERNCFYNADEDTSLAQAMIDIKKELDQLDDLLNRDSILFKSARWKVLFSDNFVKTFSKLPTARAKKSVMNLLVKLSNGWRPKKIKADPVCESTLQIVKQYKVEGRFVICTNDIIQEGIYFQVLKIWDIVPLEDVAKLVRRLENIYKAFTDDFLSRCRDRSLQGELEVPRTWNTSLDIVRFKGYNRSESATVSDDDSDGINYAENAKEGIYFQVLKIWDIVPLEDVAKLVRRLENIYKAFTDDFLSRCRDRSLQGELEVPRTWNTSLDIVRFKGYNRSESATVSDDDSDGINYAENAKVSESLLLMKFYALSAGTVSHLLSDLSGRALDLPFEVTDEEKRIIQYNRSSFILGRSGTGKTTVLTMKLFQKEQLHHLALEGLSEGDIDASNSSITDVDGDSNNEHVLRQLFVTVSPKLCHAIKYHVSQLKSFAQSESSSMESVATVVDCIDDRDQFRGIPDSFVGIPPKSYPLVVTFNKFLLMLDGTLGPSYFDRFRDEMKLTDGGNSSSRSAALLMRRKEVNFEKFSACYWPHINSELTKRLDASRVFTEIISSIKGGLQAGETDGGKLSMESYLQLSEGRSSTLSWQQREMIYSIFLDYEKMRVERGEFDLADLVNDLHRRLKHERYDGDSIDFVYIDEVQDLTIRQIALFKYICRNVEEGFVFSGDTAQTIARGIDFRFQDVRCLFFKEFVMRKRNDDGHESEEKGQISPIFHLSQNFRTHAGILKLGDSVIQLIYHFFPQTVDILPPETSLIFGEAPILLESGSGENAIVTIFGNTGNVGGNLVGFGAEQVILVRDDSVRKEISSYVGKHALVLTIIECKGLEFQNKEDISKPMFDYWKKKHVVQVRQLDDSLARAMQVASSPEEWRARGKKVATMCFERAGDKHWETFAKAAGLEASAARAQNPEEAFKILTQAGELFESINEYKRAADCYYESKDYDKAGRIYHQHCGASELERAGECFTLSGCYELAAQVYAKGNFFSECLSSCTEGNLLDLGLQYIQCWKHQATLSQCSLKRQRQLDAIEQSFLEKCALSYYDGDDRSGMMKFVKAFCSEDAMRSFLRKLDCLEELLMLEEELGNFSKAADIARERGDFLLEAGLLEKSGLYKEACDLFLWHAFASSLWAGGGNGWPLKQQKVDVLLKAKNSACGVGPQQLYNTACIEILILLNRNHSLSVLKELLIMCQSQKCMRWEIILTRRILDSMLDTHVSKYECESRLVDDLCAHSMHMISQNKVSVETMIYFWDSCKETILAIFKCMKVFEHDETSDLEEIGEFFFNYLGVRKQTLNISTIYVCLYPEAKWLGDLSQKSQKSGKLFSIDKQRLLSAARDYWSAELFCTGMKVLRILEALLKHTSKAFMSPFSKSRIATHVYEVAQLLSSCEYLENTHLDSRSLQKFIDLSLHEYFGNVFPLNWRESVCKDMIMLRETHVSSKMLEEVVKNLHGKGKLTYGQLGRVTLVLLGLSKGKTKLCETVLKSLDVNSSWIPFFRVLSGCESSDCPNDGRKQLCASLAFNLHAVLSELHRANWRRERDYIIPICFLYLVDRLMVSLVEFRGSFITCRSSFVEWLIHYEWKPTCSTDLASTNDGAAFESDTFVFLCHIVHQLIVKKRETIELFRNVGINVKDYLVLLLRLVILMCLLHLNYGMCWHLLRDVLHRGYITAELPSAFCNELWRKNKWVVNLVTVARALKAIGDPLVIVTSREGRSDLSCEDAIQLLMVNQDREGLLRSLFPDDVKFCQGGAVLHKHSQSTFTSQDSQLQKLNGGYIELKSGVVWELFDSLKLVENEVDQSRQRLVSCAPRIKAQVDGVYNRMTSVIAQTSAKNCTMDDESKNFAAKTECLLLELRLLSAALDASGEQLRDRILLIKDIFERLELLKPVFEHFLGPLVPQKHTTPVVKEVKVIEDRNLEEAQKDDPSVPDPGNQSSNRGSETDLEDHDDAENGEDSNLDESQRDNSSATGAVASVSASRNQNDSQGSKKNNQKGNKKSKNKKRSKKKRLSNLLPSSSNAFTLTSKIKTHKRSSIVSITANFSSNHEISPSNGFNKECPFARTLRSTVGTLVLTVAATLMAAKFKDTPAKAEPLAPNVESVAVEEEKSAESRKNPSGSEVKYPLSELMESNDEFVENLMALLLQKLDIGEDEEALKILGKLAEGKVALCMDLAKSCIVDRLMVSLMELQVCCCLLYLLLLNGLSIMDGSSRASHEDHETLAWVTKVGSNPSDNLSVLLLRLVVLLCVLHLNSGMSRDVILGVSRRKDITAKFSLASCRPYEDQKRTSLPDAIAEALKATGDPLLQVDEIYDLITTALAVTLKNDACVEDVHKNYVIDANSLLIELRLSSATLDAQLSNLHPSSSNPFTFTTSQTHKLSSRISITANFSSNHEISPSNSPNKEYPFARTVKAAAKTLVLTVAATLMAAKFKEMPAKAEPLAPNVESIAVEEQKSAESSENPSGSEEKSPLSQLLESNEEFVENLKALLQKKLEIGEDEEALKILVEFLLVCGNMDYVEAFVIEINKEWKRRLHLGNDPSELCSISQ</sequence>